<dbReference type="SUPFAM" id="SSF111369">
    <property type="entry name" value="HlyD-like secretion proteins"/>
    <property type="match status" value="1"/>
</dbReference>
<dbReference type="EMBL" id="LAHD01000070">
    <property type="protein sequence ID" value="PHK01546.1"/>
    <property type="molecule type" value="Genomic_DNA"/>
</dbReference>
<dbReference type="Gene3D" id="1.10.287.470">
    <property type="entry name" value="Helix hairpin bin"/>
    <property type="match status" value="1"/>
</dbReference>
<evidence type="ECO:0000256" key="1">
    <source>
        <dbReference type="ARBA" id="ARBA00004196"/>
    </source>
</evidence>
<dbReference type="NCBIfam" id="TIGR02971">
    <property type="entry name" value="heterocyst_DevB"/>
    <property type="match status" value="1"/>
</dbReference>
<feature type="domain" description="Multidrug resistance protein MdtA-like alpha-helical hairpin" evidence="5">
    <location>
        <begin position="141"/>
        <end position="202"/>
    </location>
</feature>
<reference evidence="6 7" key="1">
    <citation type="submission" date="2015-02" db="EMBL/GenBank/DDBJ databases">
        <title>Nostoc linckia genome annotation.</title>
        <authorList>
            <person name="Zhou Z."/>
        </authorList>
    </citation>
    <scope>NUCLEOTIDE SEQUENCE [LARGE SCALE GENOMIC DNA]</scope>
    <source>
        <strain evidence="7">z8</strain>
    </source>
</reference>
<evidence type="ECO:0000313" key="7">
    <source>
        <dbReference type="Proteomes" id="UP000222310"/>
    </source>
</evidence>
<keyword evidence="4" id="KW-0472">Membrane</keyword>
<feature type="coiled-coil region" evidence="3">
    <location>
        <begin position="141"/>
        <end position="231"/>
    </location>
</feature>
<dbReference type="Proteomes" id="UP000222310">
    <property type="component" value="Unassembled WGS sequence"/>
</dbReference>
<name>A0A9Q5Z9R1_NOSLI</name>
<sequence length="361" mass="39804">MTPFFIADRNRKYTNFTAKIITILISIITIIGLITYRIKETNETTKPQPEVVNPAMVAVTALGRIEPEGEVIQVFPPASTESARIQQLWVKQGDWVKAGQALAMLDNYPRRLAAVKTAQEDVKVAQAQLMQVQAGAKQGDLQAQQAEIARLVAELQNAQVEESRYRSLYAQGAISASQYDRQRLQMQAAQRQVNQARASFNSLAEVRPVDVQLYQAQIRQARAKVVQAQAELDLSVVRSPRSGQILKVHTFPGEMVGSQGILNLGNTTQMVVVAEIYETDIHKVRFGQIATITSPSLSQPLSGTISQLGLEISKPNVSDINSSTNIDTRVMEVRIRLNPESSRIVAAMTNLNVDVSIGLEQ</sequence>
<dbReference type="GeneID" id="57095419"/>
<comment type="subcellular location">
    <subcellularLocation>
        <location evidence="1">Cell envelope</location>
    </subcellularLocation>
</comment>
<comment type="caution">
    <text evidence="6">The sequence shown here is derived from an EMBL/GenBank/DDBJ whole genome shotgun (WGS) entry which is preliminary data.</text>
</comment>
<keyword evidence="2 3" id="KW-0175">Coiled coil</keyword>
<evidence type="ECO:0000256" key="4">
    <source>
        <dbReference type="SAM" id="Phobius"/>
    </source>
</evidence>
<keyword evidence="4" id="KW-0812">Transmembrane</keyword>
<dbReference type="AlphaFoldDB" id="A0A9Q5Z9R1"/>
<dbReference type="Gene3D" id="2.40.30.170">
    <property type="match status" value="1"/>
</dbReference>
<proteinExistence type="predicted"/>
<evidence type="ECO:0000259" key="5">
    <source>
        <dbReference type="Pfam" id="PF25876"/>
    </source>
</evidence>
<evidence type="ECO:0000256" key="2">
    <source>
        <dbReference type="ARBA" id="ARBA00023054"/>
    </source>
</evidence>
<dbReference type="GO" id="GO:0030313">
    <property type="term" value="C:cell envelope"/>
    <property type="evidence" value="ECO:0007669"/>
    <property type="project" value="UniProtKB-SubCell"/>
</dbReference>
<protein>
    <recommendedName>
        <fullName evidence="5">Multidrug resistance protein MdtA-like alpha-helical hairpin domain-containing protein</fullName>
    </recommendedName>
</protein>
<evidence type="ECO:0000256" key="3">
    <source>
        <dbReference type="SAM" id="Coils"/>
    </source>
</evidence>
<dbReference type="InterPro" id="IPR014315">
    <property type="entry name" value="ABC_heterocyst_DevB"/>
</dbReference>
<dbReference type="InterPro" id="IPR050465">
    <property type="entry name" value="UPF0194_transport"/>
</dbReference>
<feature type="transmembrane region" description="Helical" evidence="4">
    <location>
        <begin position="20"/>
        <end position="38"/>
    </location>
</feature>
<evidence type="ECO:0000313" key="6">
    <source>
        <dbReference type="EMBL" id="PHK01546.1"/>
    </source>
</evidence>
<accession>A0A9Q5Z9R1</accession>
<dbReference type="RefSeq" id="WP_099070500.1">
    <property type="nucleotide sequence ID" value="NZ_LAHD01000070.1"/>
</dbReference>
<dbReference type="PANTHER" id="PTHR32347">
    <property type="entry name" value="EFFLUX SYSTEM COMPONENT YKNX-RELATED"/>
    <property type="match status" value="1"/>
</dbReference>
<keyword evidence="4" id="KW-1133">Transmembrane helix</keyword>
<dbReference type="InterPro" id="IPR058624">
    <property type="entry name" value="MdtA-like_HH"/>
</dbReference>
<gene>
    <name evidence="6" type="ORF">VF08_22065</name>
</gene>
<dbReference type="Pfam" id="PF25876">
    <property type="entry name" value="HH_MFP_RND"/>
    <property type="match status" value="1"/>
</dbReference>
<organism evidence="6 7">
    <name type="scientific">Nostoc linckia z8</name>
    <dbReference type="NCBI Taxonomy" id="1628746"/>
    <lineage>
        <taxon>Bacteria</taxon>
        <taxon>Bacillati</taxon>
        <taxon>Cyanobacteriota</taxon>
        <taxon>Cyanophyceae</taxon>
        <taxon>Nostocales</taxon>
        <taxon>Nostocaceae</taxon>
        <taxon>Nostoc</taxon>
    </lineage>
</organism>
<dbReference type="PANTHER" id="PTHR32347:SF27">
    <property type="entry name" value="RND EFFLUX PUMP MEMBRANE FUSION PROTEIN BARREL-SANDWICH DOMAIN-CONTAINING PROTEIN"/>
    <property type="match status" value="1"/>
</dbReference>
<dbReference type="Gene3D" id="2.40.50.100">
    <property type="match status" value="1"/>
</dbReference>